<reference evidence="2" key="1">
    <citation type="journal article" date="2001" name="Int. J. Syst. Evol. Microbiol.">
        <title>Methanofollis aquaemaris sp. nov., a methanogen isolated from an aquaculture fish pond.</title>
        <authorList>
            <person name="Lai M.C."/>
            <person name="Chen S.C."/>
        </authorList>
    </citation>
    <scope>NUCLEOTIDE SEQUENCE</scope>
    <source>
        <strain evidence="2">N2F9704</strain>
    </source>
</reference>
<proteinExistence type="predicted"/>
<name>A0A8A3S5J9_9EURY</name>
<dbReference type="KEGG" id="maqe:RJ40_07425"/>
<organism evidence="2 3">
    <name type="scientific">Methanofollis aquaemaris</name>
    <dbReference type="NCBI Taxonomy" id="126734"/>
    <lineage>
        <taxon>Archaea</taxon>
        <taxon>Methanobacteriati</taxon>
        <taxon>Methanobacteriota</taxon>
        <taxon>Stenosarchaea group</taxon>
        <taxon>Methanomicrobia</taxon>
        <taxon>Methanomicrobiales</taxon>
        <taxon>Methanomicrobiaceae</taxon>
        <taxon>Methanofollis</taxon>
    </lineage>
</organism>
<feature type="compositionally biased region" description="Basic and acidic residues" evidence="1">
    <location>
        <begin position="1"/>
        <end position="24"/>
    </location>
</feature>
<sequence length="129" mass="15105">MDERDLFDLCHKPSQQSDREKPGVRADSMIVSPQDPDEEVERGRRRKRHRISCAEQVQRREPQNVNFTIFFSLRSMVGVAGDHIHLIAHSNKILREFIGHLLKSTNPWRKPGGKDNNMIFFDTFRYSIS</sequence>
<dbReference type="AlphaFoldDB" id="A0A8A3S5J9"/>
<evidence type="ECO:0000256" key="1">
    <source>
        <dbReference type="SAM" id="MobiDB-lite"/>
    </source>
</evidence>
<dbReference type="EMBL" id="CP036172">
    <property type="protein sequence ID" value="QSZ67342.1"/>
    <property type="molecule type" value="Genomic_DNA"/>
</dbReference>
<dbReference type="Proteomes" id="UP001042704">
    <property type="component" value="Chromosome"/>
</dbReference>
<evidence type="ECO:0000313" key="3">
    <source>
        <dbReference type="Proteomes" id="UP001042704"/>
    </source>
</evidence>
<reference evidence="2" key="2">
    <citation type="submission" date="2019-02" db="EMBL/GenBank/DDBJ databases">
        <authorList>
            <person name="Chen S.-C."/>
            <person name="Chien H.-H."/>
            <person name="Lai M.-C."/>
        </authorList>
    </citation>
    <scope>NUCLEOTIDE SEQUENCE</scope>
    <source>
        <strain evidence="2">N2F9704</strain>
    </source>
</reference>
<feature type="region of interest" description="Disordered" evidence="1">
    <location>
        <begin position="1"/>
        <end position="49"/>
    </location>
</feature>
<protein>
    <submittedName>
        <fullName evidence="2">Uncharacterized protein</fullName>
    </submittedName>
</protein>
<accession>A0A8A3S5J9</accession>
<keyword evidence="3" id="KW-1185">Reference proteome</keyword>
<gene>
    <name evidence="2" type="ORF">RJ40_07425</name>
</gene>
<evidence type="ECO:0000313" key="2">
    <source>
        <dbReference type="EMBL" id="QSZ67342.1"/>
    </source>
</evidence>